<keyword evidence="3 6" id="KW-0378">Hydrolase</keyword>
<evidence type="ECO:0000256" key="5">
    <source>
        <dbReference type="SAM" id="MobiDB-lite"/>
    </source>
</evidence>
<evidence type="ECO:0000256" key="1">
    <source>
        <dbReference type="ARBA" id="ARBA00009184"/>
    </source>
</evidence>
<dbReference type="SUPFAM" id="SSF56784">
    <property type="entry name" value="HAD-like"/>
    <property type="match status" value="1"/>
</dbReference>
<dbReference type="Gene3D" id="3.40.50.1000">
    <property type="entry name" value="HAD superfamily/HAD-like"/>
    <property type="match status" value="1"/>
</dbReference>
<evidence type="ECO:0000256" key="2">
    <source>
        <dbReference type="ARBA" id="ARBA00022723"/>
    </source>
</evidence>
<dbReference type="InterPro" id="IPR036412">
    <property type="entry name" value="HAD-like_sf"/>
</dbReference>
<dbReference type="CDD" id="cd02612">
    <property type="entry name" value="HAD_PGPPase"/>
    <property type="match status" value="1"/>
</dbReference>
<dbReference type="InterPro" id="IPR023214">
    <property type="entry name" value="HAD_sf"/>
</dbReference>
<dbReference type="NCBIfam" id="TIGR01488">
    <property type="entry name" value="HAD-SF-IB"/>
    <property type="match status" value="1"/>
</dbReference>
<comment type="caution">
    <text evidence="6">The sequence shown here is derived from an EMBL/GenBank/DDBJ whole genome shotgun (WGS) entry which is preliminary data.</text>
</comment>
<feature type="compositionally biased region" description="Basic and acidic residues" evidence="5">
    <location>
        <begin position="13"/>
        <end position="24"/>
    </location>
</feature>
<dbReference type="Proteomes" id="UP000523614">
    <property type="component" value="Unassembled WGS sequence"/>
</dbReference>
<evidence type="ECO:0000256" key="3">
    <source>
        <dbReference type="ARBA" id="ARBA00022801"/>
    </source>
</evidence>
<feature type="region of interest" description="Disordered" evidence="5">
    <location>
        <begin position="1"/>
        <end position="31"/>
    </location>
</feature>
<reference evidence="6 7" key="1">
    <citation type="journal article" date="2020" name="Biotechnol. Biofuels">
        <title>New insights from the biogas microbiome by comprehensive genome-resolved metagenomics of nearly 1600 species originating from multiple anaerobic digesters.</title>
        <authorList>
            <person name="Campanaro S."/>
            <person name="Treu L."/>
            <person name="Rodriguez-R L.M."/>
            <person name="Kovalovszki A."/>
            <person name="Ziels R.M."/>
            <person name="Maus I."/>
            <person name="Zhu X."/>
            <person name="Kougias P.G."/>
            <person name="Basile A."/>
            <person name="Luo G."/>
            <person name="Schluter A."/>
            <person name="Konstantinidis K.T."/>
            <person name="Angelidaki I."/>
        </authorList>
    </citation>
    <scope>NUCLEOTIDE SEQUENCE [LARGE SCALE GENOMIC DNA]</scope>
    <source>
        <strain evidence="6">AS06rmzACSIP_235</strain>
    </source>
</reference>
<dbReference type="Gene3D" id="1.20.1440.100">
    <property type="entry name" value="SG protein - dephosphorylation function"/>
    <property type="match status" value="1"/>
</dbReference>
<dbReference type="EMBL" id="JAAYYP010000048">
    <property type="protein sequence ID" value="NLF90031.1"/>
    <property type="molecule type" value="Genomic_DNA"/>
</dbReference>
<dbReference type="InterPro" id="IPR006385">
    <property type="entry name" value="HAD_hydro_SerB1"/>
</dbReference>
<dbReference type="FunFam" id="3.40.50.1000:FF:000025">
    <property type="entry name" value="HAD hydrolase, family IB"/>
    <property type="match status" value="1"/>
</dbReference>
<evidence type="ECO:0000313" key="6">
    <source>
        <dbReference type="EMBL" id="NLF90031.1"/>
    </source>
</evidence>
<dbReference type="GO" id="GO:0016787">
    <property type="term" value="F:hydrolase activity"/>
    <property type="evidence" value="ECO:0007669"/>
    <property type="project" value="UniProtKB-KW"/>
</dbReference>
<protein>
    <submittedName>
        <fullName evidence="6">HAD-IB family hydrolase</fullName>
    </submittedName>
</protein>
<dbReference type="AlphaFoldDB" id="A0A847H813"/>
<evidence type="ECO:0000313" key="7">
    <source>
        <dbReference type="Proteomes" id="UP000523614"/>
    </source>
</evidence>
<gene>
    <name evidence="6" type="ORF">GX570_01590</name>
</gene>
<dbReference type="PANTHER" id="PTHR43344:SF15">
    <property type="entry name" value="PHOSPHOSERINE PHOSPHATASE SERB1"/>
    <property type="match status" value="1"/>
</dbReference>
<organism evidence="6 7">
    <name type="scientific">Corynebacterium marinum</name>
    <dbReference type="NCBI Taxonomy" id="349751"/>
    <lineage>
        <taxon>Bacteria</taxon>
        <taxon>Bacillati</taxon>
        <taxon>Actinomycetota</taxon>
        <taxon>Actinomycetes</taxon>
        <taxon>Mycobacteriales</taxon>
        <taxon>Corynebacteriaceae</taxon>
        <taxon>Corynebacterium</taxon>
    </lineage>
</organism>
<accession>A0A847H813</accession>
<dbReference type="InterPro" id="IPR050582">
    <property type="entry name" value="HAD-like_SerB"/>
</dbReference>
<evidence type="ECO:0000256" key="4">
    <source>
        <dbReference type="ARBA" id="ARBA00022842"/>
    </source>
</evidence>
<dbReference type="PANTHER" id="PTHR43344">
    <property type="entry name" value="PHOSPHOSERINE PHOSPHATASE"/>
    <property type="match status" value="1"/>
</dbReference>
<dbReference type="GO" id="GO:0046872">
    <property type="term" value="F:metal ion binding"/>
    <property type="evidence" value="ECO:0007669"/>
    <property type="project" value="UniProtKB-KW"/>
</dbReference>
<dbReference type="NCBIfam" id="TIGR01490">
    <property type="entry name" value="HAD-SF-IB-hyp1"/>
    <property type="match status" value="1"/>
</dbReference>
<dbReference type="Pfam" id="PF12710">
    <property type="entry name" value="HAD"/>
    <property type="match status" value="1"/>
</dbReference>
<sequence>MDTIPPHPPRTQEGPERAVSHSPDDPLFPGTPQEFLASWSATRGNLRRFLEDRALPPINEESQRTAGEAAAAAAVQETFGIELDAFSSGVDSVSGSIEAAGGFHLSIPDPDIPQDVGAAAFFDVDNTLIQGSSLVVFAIGLFRKKYFRVSEILPIAWKQIKFRVTGSENAADVAQGRNQALEFIKGKSVAELVELCEEIVDSSMIDKAWPATRELARMHLNAGHQVWLVSATPVQLAQILAERFGFTGALGTVAEVKDGRFTGRLVGDILHGPGKKHSVAALAAIEQLDLARCTAYSDSINDVPILSMVGTAVAINPDKKLRREAAQRGWQVRDYRSVRRAVRTWGLPALATAAASLGSWRVFRRNQVQE</sequence>
<keyword evidence="2" id="KW-0479">Metal-binding</keyword>
<keyword evidence="4" id="KW-0460">Magnesium</keyword>
<name>A0A847H813_9CORY</name>
<proteinExistence type="inferred from homology"/>
<comment type="similarity">
    <text evidence="1">Belongs to the HAD-like hydrolase superfamily. SerB family.</text>
</comment>